<dbReference type="RefSeq" id="WP_113052205.1">
    <property type="nucleotide sequence ID" value="NZ_QEVW01000004.1"/>
</dbReference>
<dbReference type="AlphaFoldDB" id="A0A329QZ99"/>
<comment type="caution">
    <text evidence="1">The sequence shown here is derived from an EMBL/GenBank/DDBJ whole genome shotgun (WGS) entry which is preliminary data.</text>
</comment>
<evidence type="ECO:0000313" key="1">
    <source>
        <dbReference type="EMBL" id="RAW17744.1"/>
    </source>
</evidence>
<dbReference type="EMBL" id="QEVW01000004">
    <property type="protein sequence ID" value="RAW17744.1"/>
    <property type="molecule type" value="Genomic_DNA"/>
</dbReference>
<proteinExistence type="predicted"/>
<organism evidence="1 2">
    <name type="scientific">Paenibacillus taichungensis</name>
    <dbReference type="NCBI Taxonomy" id="484184"/>
    <lineage>
        <taxon>Bacteria</taxon>
        <taxon>Bacillati</taxon>
        <taxon>Bacillota</taxon>
        <taxon>Bacilli</taxon>
        <taxon>Bacillales</taxon>
        <taxon>Paenibacillaceae</taxon>
        <taxon>Paenibacillus</taxon>
    </lineage>
</organism>
<protein>
    <submittedName>
        <fullName evidence="1">Uncharacterized protein</fullName>
    </submittedName>
</protein>
<sequence length="104" mass="12365">MIMKISYYTPDGFYYYVPDQYAEQINEWRGEFSDFLQSIEGKHPFTQYTEYIDHEGKKEYGVFVRCYGGDDFADWINVEKLNCRGVYRIPSPPDDSEVGLRIDF</sequence>
<gene>
    <name evidence="1" type="ORF">DC345_05225</name>
</gene>
<evidence type="ECO:0000313" key="2">
    <source>
        <dbReference type="Proteomes" id="UP000250642"/>
    </source>
</evidence>
<reference evidence="1 2" key="1">
    <citation type="submission" date="2018-04" db="EMBL/GenBank/DDBJ databases">
        <title>Paenibacillus taichungensis Genome sequencing and assembly.</title>
        <authorList>
            <person name="Xu J."/>
            <person name="Rensing C."/>
            <person name="Mazhar H.S."/>
        </authorList>
    </citation>
    <scope>NUCLEOTIDE SEQUENCE [LARGE SCALE GENOMIC DNA]</scope>
    <source>
        <strain evidence="1 2">NC1</strain>
    </source>
</reference>
<accession>A0A329QZ99</accession>
<dbReference type="Proteomes" id="UP000250642">
    <property type="component" value="Unassembled WGS sequence"/>
</dbReference>
<name>A0A329QZ99_9BACL</name>